<dbReference type="GeneID" id="70235590"/>
<keyword evidence="8" id="KW-0256">Endoplasmic reticulum</keyword>
<gene>
    <name evidence="19" type="ORF">OGAPHI_003625</name>
</gene>
<evidence type="ECO:0000256" key="11">
    <source>
        <dbReference type="ARBA" id="ARBA00023098"/>
    </source>
</evidence>
<dbReference type="RefSeq" id="XP_046060645.1">
    <property type="nucleotide sequence ID" value="XM_046204619.1"/>
</dbReference>
<sequence length="1293" mass="144776">MESTTYLLQTWERLILVKFTAWVKLLQKRHHAILHHLLLHPTAYILWPTTFLFVLSYPALYSLYASTSGVFTGSLSDLNYIKSVDIQPSSDLYSSPDFFLKSIWIQPNLESGLDSRNSSELGLFDVGIGPKESSGALDKKFLLEVFNLQQTLFTNVLQNDERIGKDTVSIHSPLEYWNNDKQLLINDQNPLRTVHYKGSHNSVLGIPFSQYKLFSGIVKVDGLIKSAKALQLCVIYPANVANLVEEVWQSNVHKLNDWDQIIAYDTQTPAHENYQLSYKTCNLFETTLITLAPLIVVAYVLVSLTNIHSVKSRAGLLLAYVVEITLSIFSSATITSYFYRSLDLSQYPVPITLSLILFVSIENMFRLVVAISKTSDELSVGTRMAKAVLSSHPVSTTNVIADILLMVFASPFISPWARQHCVFVALTLTFDHLLHITYFTTVLGIDIRRSELQDLLQRSNKSEQSEDSENNLKPLGSGSILSSLLLTSKYNSSGSHTILAILGQYLLKIKLPLFKSAQTSVIAAFILLVLSLKWTSGVTLNVSSNILSLHSKTHASIDTLWNLSFDFFPSKRVLAAELSKKYFSLFKVTKNPMVVSIINPTVIMSRNLAGSSGQEPIIGLDNGTTFNFDMFYFLEFLSCLLFVASSAPLVLKYSLDKDGINMSAGIDDVTELSSDQQHKSFNSKELNHGHFLDVVRVATSACPFIVSVGMDHKVLVWSPMSNPLPAPTQLPVSGRFLPVTHVVMSPSGALITVFSKCGVVKCWSRFTMSWIWTYQIDELANATPLEAFFRIRTKTTVKRSRALVSGKSKLSKEVQVDNDGSSSDSPTPPPQRPTARRPSFNPAFIHTRSASVDSSYDRGKVPNPKEQMKGKEFLMVLKSGDMLTIDCEDGSLSKVKLTDSTLVCCKKMVTPRVNDRIVGVLSTGSLVVATVINNKWKVRNVKVQTDSYNSGERLVTPAVISRTSSMNQKSIESFQRLRANLPVNVQSSIKFQAEPEPALKDFTGAVIEPVPFVGMFVRAHDLTAELIDVTSGTLLKSMSIGQFKPNTFRVFHPEPSHCRFCGCASVSSFSIAYTELETDTLIMHTFSIDNKAKNSICMRVERDPRETRCLGFASVTEHQHWLSKVEGWCTTDLNLIVGVRQKETQEDEQSDETVYTNSVELIRRSRDLKSRRKKTVRTEKKLSDIWEGWTMTASGQVKYYDIPDGEESGLLIKKLGPVQKFGHKSIVVPFGNIIKILYLGNDNLIEDTDRERERGGSTLRPPRSLSFINRRQKMKLTNYELTHSTNFNDIYEE</sequence>
<comment type="subcellular location">
    <subcellularLocation>
        <location evidence="1">Endoplasmic reticulum membrane</location>
        <topology evidence="1">Multi-pass membrane protein</topology>
    </subcellularLocation>
    <subcellularLocation>
        <location evidence="2">Golgi apparatus membrane</location>
        <topology evidence="2">Multi-pass membrane protein</topology>
    </subcellularLocation>
</comment>
<keyword evidence="13 17" id="KW-0472">Membrane</keyword>
<keyword evidence="14" id="KW-0325">Glycoprotein</keyword>
<dbReference type="InterPro" id="IPR036322">
    <property type="entry name" value="WD40_repeat_dom_sf"/>
</dbReference>
<evidence type="ECO:0000256" key="3">
    <source>
        <dbReference type="ARBA" id="ARBA00007410"/>
    </source>
</evidence>
<name>A0A9P8P5J7_9ASCO</name>
<evidence type="ECO:0000256" key="4">
    <source>
        <dbReference type="ARBA" id="ARBA00019541"/>
    </source>
</evidence>
<evidence type="ECO:0000256" key="5">
    <source>
        <dbReference type="ARBA" id="ARBA00022574"/>
    </source>
</evidence>
<comment type="caution">
    <text evidence="19">The sequence shown here is derived from an EMBL/GenBank/DDBJ whole genome shotgun (WGS) entry which is preliminary data.</text>
</comment>
<keyword evidence="11" id="KW-0443">Lipid metabolism</keyword>
<feature type="transmembrane region" description="Helical" evidence="17">
    <location>
        <begin position="351"/>
        <end position="372"/>
    </location>
</feature>
<keyword evidence="15" id="KW-0753">Steroid metabolism</keyword>
<dbReference type="InterPro" id="IPR030225">
    <property type="entry name" value="SCAP"/>
</dbReference>
<evidence type="ECO:0000256" key="1">
    <source>
        <dbReference type="ARBA" id="ARBA00004477"/>
    </source>
</evidence>
<dbReference type="EMBL" id="JAEUBE010000295">
    <property type="protein sequence ID" value="KAH3665441.1"/>
    <property type="molecule type" value="Genomic_DNA"/>
</dbReference>
<dbReference type="InterPro" id="IPR000731">
    <property type="entry name" value="SSD"/>
</dbReference>
<dbReference type="GO" id="GO:0032934">
    <property type="term" value="F:sterol binding"/>
    <property type="evidence" value="ECO:0007669"/>
    <property type="project" value="InterPro"/>
</dbReference>
<dbReference type="InterPro" id="IPR015943">
    <property type="entry name" value="WD40/YVTN_repeat-like_dom_sf"/>
</dbReference>
<feature type="domain" description="SSD" evidence="18">
    <location>
        <begin position="285"/>
        <end position="445"/>
    </location>
</feature>
<keyword evidence="12" id="KW-0446">Lipid-binding</keyword>
<keyword evidence="7" id="KW-0677">Repeat</keyword>
<evidence type="ECO:0000256" key="16">
    <source>
        <dbReference type="SAM" id="MobiDB-lite"/>
    </source>
</evidence>
<evidence type="ECO:0000259" key="18">
    <source>
        <dbReference type="PROSITE" id="PS50156"/>
    </source>
</evidence>
<dbReference type="OrthoDB" id="1914839at2759"/>
<evidence type="ECO:0000256" key="17">
    <source>
        <dbReference type="SAM" id="Phobius"/>
    </source>
</evidence>
<feature type="transmembrane region" description="Helical" evidence="17">
    <location>
        <begin position="422"/>
        <end position="445"/>
    </location>
</feature>
<dbReference type="PROSITE" id="PS50156">
    <property type="entry name" value="SSD"/>
    <property type="match status" value="1"/>
</dbReference>
<dbReference type="GO" id="GO:0032936">
    <property type="term" value="C:SREBP-SCAP complex"/>
    <property type="evidence" value="ECO:0007669"/>
    <property type="project" value="TreeGrafter"/>
</dbReference>
<keyword evidence="20" id="KW-1185">Reference proteome</keyword>
<feature type="transmembrane region" description="Helical" evidence="17">
    <location>
        <begin position="630"/>
        <end position="651"/>
    </location>
</feature>
<evidence type="ECO:0000256" key="9">
    <source>
        <dbReference type="ARBA" id="ARBA00022989"/>
    </source>
</evidence>
<dbReference type="Proteomes" id="UP000769157">
    <property type="component" value="Unassembled WGS sequence"/>
</dbReference>
<dbReference type="GO" id="GO:0005789">
    <property type="term" value="C:endoplasmic reticulum membrane"/>
    <property type="evidence" value="ECO:0007669"/>
    <property type="project" value="UniProtKB-SubCell"/>
</dbReference>
<dbReference type="Gene3D" id="2.130.10.10">
    <property type="entry name" value="YVTN repeat-like/Quinoprotein amine dehydrogenase"/>
    <property type="match status" value="1"/>
</dbReference>
<dbReference type="GO" id="GO:0000139">
    <property type="term" value="C:Golgi membrane"/>
    <property type="evidence" value="ECO:0007669"/>
    <property type="project" value="UniProtKB-SubCell"/>
</dbReference>
<dbReference type="PANTHER" id="PTHR46378">
    <property type="entry name" value="STEROL REGULATORY ELEMENT-BINDING PROTEIN CLEAVAGE-ACTIVATING PROTEIN"/>
    <property type="match status" value="1"/>
</dbReference>
<evidence type="ECO:0000313" key="20">
    <source>
        <dbReference type="Proteomes" id="UP000769157"/>
    </source>
</evidence>
<evidence type="ECO:0000313" key="19">
    <source>
        <dbReference type="EMBL" id="KAH3665441.1"/>
    </source>
</evidence>
<dbReference type="GO" id="GO:0032933">
    <property type="term" value="P:SREBP signaling pathway"/>
    <property type="evidence" value="ECO:0007669"/>
    <property type="project" value="InterPro"/>
</dbReference>
<evidence type="ECO:0000256" key="12">
    <source>
        <dbReference type="ARBA" id="ARBA00023121"/>
    </source>
</evidence>
<evidence type="ECO:0000256" key="2">
    <source>
        <dbReference type="ARBA" id="ARBA00004653"/>
    </source>
</evidence>
<feature type="transmembrane region" description="Helical" evidence="17">
    <location>
        <begin position="314"/>
        <end position="339"/>
    </location>
</feature>
<keyword evidence="10" id="KW-0333">Golgi apparatus</keyword>
<reference evidence="19" key="2">
    <citation type="submission" date="2021-01" db="EMBL/GenBank/DDBJ databases">
        <authorList>
            <person name="Schikora-Tamarit M.A."/>
        </authorList>
    </citation>
    <scope>NUCLEOTIDE SEQUENCE</scope>
    <source>
        <strain evidence="19">CBS6075</strain>
    </source>
</reference>
<keyword evidence="6 17" id="KW-0812">Transmembrane</keyword>
<comment type="similarity">
    <text evidence="3">Belongs to the WD repeat SCAP family.</text>
</comment>
<evidence type="ECO:0000256" key="13">
    <source>
        <dbReference type="ARBA" id="ARBA00023136"/>
    </source>
</evidence>
<dbReference type="SUPFAM" id="SSF50978">
    <property type="entry name" value="WD40 repeat-like"/>
    <property type="match status" value="1"/>
</dbReference>
<evidence type="ECO:0000256" key="10">
    <source>
        <dbReference type="ARBA" id="ARBA00023034"/>
    </source>
</evidence>
<dbReference type="GO" id="GO:0045540">
    <property type="term" value="P:regulation of cholesterol biosynthetic process"/>
    <property type="evidence" value="ECO:0007669"/>
    <property type="project" value="TreeGrafter"/>
</dbReference>
<protein>
    <recommendedName>
        <fullName evidence="4">Sterol regulatory element-binding protein cleavage-activating protein</fullName>
    </recommendedName>
</protein>
<keyword evidence="5" id="KW-0853">WD repeat</keyword>
<feature type="transmembrane region" description="Helical" evidence="17">
    <location>
        <begin position="393"/>
        <end position="416"/>
    </location>
</feature>
<dbReference type="InterPro" id="IPR053958">
    <property type="entry name" value="HMGCR/SNAP/NPC1-like_SSD"/>
</dbReference>
<evidence type="ECO:0000256" key="14">
    <source>
        <dbReference type="ARBA" id="ARBA00023180"/>
    </source>
</evidence>
<reference evidence="19" key="1">
    <citation type="journal article" date="2021" name="Open Biol.">
        <title>Shared evolutionary footprints suggest mitochondrial oxidative damage underlies multiple complex I losses in fungi.</title>
        <authorList>
            <person name="Schikora-Tamarit M.A."/>
            <person name="Marcet-Houben M."/>
            <person name="Nosek J."/>
            <person name="Gabaldon T."/>
        </authorList>
    </citation>
    <scope>NUCLEOTIDE SEQUENCE</scope>
    <source>
        <strain evidence="19">CBS6075</strain>
    </source>
</reference>
<evidence type="ECO:0000256" key="6">
    <source>
        <dbReference type="ARBA" id="ARBA00022692"/>
    </source>
</evidence>
<dbReference type="PANTHER" id="PTHR46378:SF1">
    <property type="entry name" value="STEROL REGULATORY ELEMENT-BINDING PROTEIN CLEAVAGE-ACTIVATING PROTEIN"/>
    <property type="match status" value="1"/>
</dbReference>
<evidence type="ECO:0000256" key="7">
    <source>
        <dbReference type="ARBA" id="ARBA00022737"/>
    </source>
</evidence>
<keyword evidence="9 17" id="KW-1133">Transmembrane helix</keyword>
<dbReference type="GO" id="GO:0008202">
    <property type="term" value="P:steroid metabolic process"/>
    <property type="evidence" value="ECO:0007669"/>
    <property type="project" value="UniProtKB-KW"/>
</dbReference>
<evidence type="ECO:0000256" key="8">
    <source>
        <dbReference type="ARBA" id="ARBA00022824"/>
    </source>
</evidence>
<feature type="transmembrane region" description="Helical" evidence="17">
    <location>
        <begin position="283"/>
        <end position="302"/>
    </location>
</feature>
<dbReference type="Pfam" id="PF12349">
    <property type="entry name" value="Sterol-sensing"/>
    <property type="match status" value="1"/>
</dbReference>
<organism evidence="19 20">
    <name type="scientific">Ogataea philodendri</name>
    <dbReference type="NCBI Taxonomy" id="1378263"/>
    <lineage>
        <taxon>Eukaryota</taxon>
        <taxon>Fungi</taxon>
        <taxon>Dikarya</taxon>
        <taxon>Ascomycota</taxon>
        <taxon>Saccharomycotina</taxon>
        <taxon>Pichiomycetes</taxon>
        <taxon>Pichiales</taxon>
        <taxon>Pichiaceae</taxon>
        <taxon>Ogataea</taxon>
    </lineage>
</organism>
<accession>A0A9P8P5J7</accession>
<evidence type="ECO:0000256" key="15">
    <source>
        <dbReference type="ARBA" id="ARBA00023221"/>
    </source>
</evidence>
<proteinExistence type="inferred from homology"/>
<feature type="region of interest" description="Disordered" evidence="16">
    <location>
        <begin position="808"/>
        <end position="840"/>
    </location>
</feature>